<proteinExistence type="predicted"/>
<evidence type="ECO:0000313" key="3">
    <source>
        <dbReference type="EMBL" id="JAT61226.1"/>
    </source>
</evidence>
<dbReference type="Gene3D" id="1.10.245.10">
    <property type="entry name" value="SWIB/MDM2 domain"/>
    <property type="match status" value="1"/>
</dbReference>
<accession>A0A1D1Z2Z3</accession>
<dbReference type="InterPro" id="IPR019835">
    <property type="entry name" value="SWIB_domain"/>
</dbReference>
<feature type="non-terminal residue" evidence="3">
    <location>
        <position position="1"/>
    </location>
</feature>
<protein>
    <submittedName>
        <fullName evidence="3">Upstream activation factor subunit spp27</fullName>
    </submittedName>
</protein>
<dbReference type="PROSITE" id="PS51925">
    <property type="entry name" value="SWIB_MDM2"/>
    <property type="match status" value="1"/>
</dbReference>
<feature type="region of interest" description="Disordered" evidence="1">
    <location>
        <begin position="37"/>
        <end position="60"/>
    </location>
</feature>
<dbReference type="CDD" id="cd10567">
    <property type="entry name" value="SWIB-MDM2_like"/>
    <property type="match status" value="1"/>
</dbReference>
<dbReference type="Pfam" id="PF02201">
    <property type="entry name" value="SWIB"/>
    <property type="match status" value="1"/>
</dbReference>
<dbReference type="SUPFAM" id="SSF47592">
    <property type="entry name" value="SWIB/MDM2 domain"/>
    <property type="match status" value="1"/>
</dbReference>
<dbReference type="SMART" id="SM00151">
    <property type="entry name" value="SWIB"/>
    <property type="match status" value="1"/>
</dbReference>
<evidence type="ECO:0000259" key="2">
    <source>
        <dbReference type="PROSITE" id="PS51925"/>
    </source>
</evidence>
<dbReference type="InterPro" id="IPR036885">
    <property type="entry name" value="SWIB_MDM2_dom_sf"/>
</dbReference>
<sequence length="138" mass="14907">DRDREREGRGRSPARGETMAARVFGVSRALMAAASAGSSASARSGGKAKAKASSNTGGIMKALPVSPAMKKFLGVPEISRPEAVKKIWDYIKLHQLQNPANRKEICCDDRLKTIFDGKDKVGMLEIAKLIGPHFVRSK</sequence>
<reference evidence="3" key="1">
    <citation type="submission" date="2015-07" db="EMBL/GenBank/DDBJ databases">
        <title>Transcriptome Assembly of Anthurium amnicola.</title>
        <authorList>
            <person name="Suzuki J."/>
        </authorList>
    </citation>
    <scope>NUCLEOTIDE SEQUENCE</scope>
</reference>
<organism evidence="3">
    <name type="scientific">Anthurium amnicola</name>
    <dbReference type="NCBI Taxonomy" id="1678845"/>
    <lineage>
        <taxon>Eukaryota</taxon>
        <taxon>Viridiplantae</taxon>
        <taxon>Streptophyta</taxon>
        <taxon>Embryophyta</taxon>
        <taxon>Tracheophyta</taxon>
        <taxon>Spermatophyta</taxon>
        <taxon>Magnoliopsida</taxon>
        <taxon>Liliopsida</taxon>
        <taxon>Araceae</taxon>
        <taxon>Pothoideae</taxon>
        <taxon>Potheae</taxon>
        <taxon>Anthurium</taxon>
    </lineage>
</organism>
<feature type="compositionally biased region" description="Low complexity" evidence="1">
    <location>
        <begin position="37"/>
        <end position="54"/>
    </location>
</feature>
<dbReference type="InterPro" id="IPR003121">
    <property type="entry name" value="SWIB_MDM2_domain"/>
</dbReference>
<feature type="domain" description="DM2" evidence="2">
    <location>
        <begin position="58"/>
        <end position="136"/>
    </location>
</feature>
<name>A0A1D1Z2Z3_9ARAE</name>
<dbReference type="EMBL" id="GDJX01006710">
    <property type="protein sequence ID" value="JAT61226.1"/>
    <property type="molecule type" value="Transcribed_RNA"/>
</dbReference>
<dbReference type="PANTHER" id="PTHR13844">
    <property type="entry name" value="SWI/SNF-RELATED MATRIX-ASSOCIATED ACTIN-DEPENDENT REGULATOR OF CHROMATIN SUBFAMILY D"/>
    <property type="match status" value="1"/>
</dbReference>
<evidence type="ECO:0000256" key="1">
    <source>
        <dbReference type="SAM" id="MobiDB-lite"/>
    </source>
</evidence>
<dbReference type="AlphaFoldDB" id="A0A1D1Z2Z3"/>
<gene>
    <name evidence="3" type="primary">spp27_9</name>
    <name evidence="3" type="ORF">g.32443</name>
</gene>